<dbReference type="GeneID" id="19016748"/>
<feature type="compositionally biased region" description="Basic and acidic residues" evidence="1">
    <location>
        <begin position="37"/>
        <end position="60"/>
    </location>
</feature>
<dbReference type="AlphaFoldDB" id="K8EC89"/>
<evidence type="ECO:0000256" key="1">
    <source>
        <dbReference type="SAM" id="MobiDB-lite"/>
    </source>
</evidence>
<name>K8EC89_9CHLO</name>
<dbReference type="Proteomes" id="UP000198341">
    <property type="component" value="Chromosome 3"/>
</dbReference>
<dbReference type="EMBL" id="FO082276">
    <property type="protein sequence ID" value="CCO15529.1"/>
    <property type="molecule type" value="Genomic_DNA"/>
</dbReference>
<accession>K8EC89</accession>
<evidence type="ECO:0000313" key="2">
    <source>
        <dbReference type="EMBL" id="CCO15529.1"/>
    </source>
</evidence>
<reference evidence="2 3" key="1">
    <citation type="submission" date="2011-10" db="EMBL/GenBank/DDBJ databases">
        <authorList>
            <person name="Genoscope - CEA"/>
        </authorList>
    </citation>
    <scope>NUCLEOTIDE SEQUENCE [LARGE SCALE GENOMIC DNA]</scope>
    <source>
        <strain evidence="2 3">RCC 1105</strain>
    </source>
</reference>
<sequence length="89" mass="10466">MHLDNGTLNFGHGLDFESGKTKKAEKRPPTQIEIMAEMEREKQAKKEERRLAREAKKQARLEQEEFIRNGGNLKLSKKEKRRLEAEMEN</sequence>
<feature type="region of interest" description="Disordered" evidence="1">
    <location>
        <begin position="1"/>
        <end position="60"/>
    </location>
</feature>
<keyword evidence="3" id="KW-1185">Reference proteome</keyword>
<gene>
    <name evidence="2" type="ORF">Bathy03g02100</name>
</gene>
<dbReference type="RefSeq" id="XP_007514092.1">
    <property type="nucleotide sequence ID" value="XM_007514030.1"/>
</dbReference>
<evidence type="ECO:0000313" key="3">
    <source>
        <dbReference type="Proteomes" id="UP000198341"/>
    </source>
</evidence>
<protein>
    <submittedName>
        <fullName evidence="2">Uncharacterized protein</fullName>
    </submittedName>
</protein>
<proteinExistence type="predicted"/>
<organism evidence="2 3">
    <name type="scientific">Bathycoccus prasinos</name>
    <dbReference type="NCBI Taxonomy" id="41875"/>
    <lineage>
        <taxon>Eukaryota</taxon>
        <taxon>Viridiplantae</taxon>
        <taxon>Chlorophyta</taxon>
        <taxon>Mamiellophyceae</taxon>
        <taxon>Mamiellales</taxon>
        <taxon>Bathycoccaceae</taxon>
        <taxon>Bathycoccus</taxon>
    </lineage>
</organism>
<feature type="compositionally biased region" description="Basic and acidic residues" evidence="1">
    <location>
        <begin position="14"/>
        <end position="28"/>
    </location>
</feature>
<dbReference type="KEGG" id="bpg:Bathy03g02100"/>